<evidence type="ECO:0000256" key="1">
    <source>
        <dbReference type="SAM" id="Phobius"/>
    </source>
</evidence>
<accession>A0A2R7Y4H8</accession>
<name>A0A2R7Y4H8_9CREN</name>
<dbReference type="AlphaFoldDB" id="A0A2R7Y4H8"/>
<dbReference type="Proteomes" id="UP000244093">
    <property type="component" value="Unassembled WGS sequence"/>
</dbReference>
<protein>
    <recommendedName>
        <fullName evidence="4">Triphosphoribosyl-dephospho-CoA synthase</fullName>
    </recommendedName>
</protein>
<dbReference type="Pfam" id="PF01874">
    <property type="entry name" value="CitG"/>
    <property type="match status" value="1"/>
</dbReference>
<feature type="transmembrane region" description="Helical" evidence="1">
    <location>
        <begin position="95"/>
        <end position="113"/>
    </location>
</feature>
<dbReference type="GO" id="GO:0005524">
    <property type="term" value="F:ATP binding"/>
    <property type="evidence" value="ECO:0007669"/>
    <property type="project" value="InterPro"/>
</dbReference>
<keyword evidence="1" id="KW-0812">Transmembrane</keyword>
<evidence type="ECO:0000313" key="2">
    <source>
        <dbReference type="EMBL" id="PUA32441.1"/>
    </source>
</evidence>
<gene>
    <name evidence="2" type="ORF">B7O98_07245</name>
</gene>
<evidence type="ECO:0000313" key="3">
    <source>
        <dbReference type="Proteomes" id="UP000244093"/>
    </source>
</evidence>
<dbReference type="GO" id="GO:0046917">
    <property type="term" value="F:triphosphoribosyl-dephospho-CoA synthase activity"/>
    <property type="evidence" value="ECO:0007669"/>
    <property type="project" value="InterPro"/>
</dbReference>
<proteinExistence type="predicted"/>
<dbReference type="InterPro" id="IPR002736">
    <property type="entry name" value="CitG"/>
</dbReference>
<dbReference type="EMBL" id="NBVN01000004">
    <property type="protein sequence ID" value="PUA32441.1"/>
    <property type="molecule type" value="Genomic_DNA"/>
</dbReference>
<sequence>MINVNTKSIYVIADLISASILIEALAPNKISTVSNLKGVKDLNINQFIYTSLTLKKHYVEMLIKFLKSSKLELGRNLRNIISDLMAHPYIKTNTSLGFLILTIPLTFMTALMLRDGKPIQSPVDLVKTYSPYLIKELKDEDPVDFYEALKKASIKHLGKYVGRIPSVTINDYSNLSKLTLWDVFLNSSYTDMVTYELINGYRKTLEAYERIAELSPVEDFYEVLRDVHTYMLSKYLDTLIVKARNLSTAVFFKSIASKWSFFNASEKEELDLWVRRQGVNPGSTSDIVATAVAMYKVFEYVGKGCFR</sequence>
<dbReference type="PANTHER" id="PTHR42280:SF1">
    <property type="entry name" value="CITG FAMILY PROTEIN"/>
    <property type="match status" value="1"/>
</dbReference>
<evidence type="ECO:0008006" key="4">
    <source>
        <dbReference type="Google" id="ProtNLM"/>
    </source>
</evidence>
<dbReference type="Gene3D" id="1.10.4200.10">
    <property type="entry name" value="Triphosphoribosyl-dephospho-CoA protein"/>
    <property type="match status" value="1"/>
</dbReference>
<dbReference type="PANTHER" id="PTHR42280">
    <property type="entry name" value="CITG FAMILY PROTEIN"/>
    <property type="match status" value="1"/>
</dbReference>
<reference evidence="2 3" key="1">
    <citation type="journal article" date="2018" name="Syst. Appl. Microbiol.">
        <title>A new symbiotic nanoarchaeote (Candidatus Nanoclepta minutus) and its host (Zestosphaera tikiterensis gen. nov., sp. nov.) from a New Zealand hot spring.</title>
        <authorList>
            <person name="St John E."/>
            <person name="Liu Y."/>
            <person name="Podar M."/>
            <person name="Stott M.B."/>
            <person name="Meneghin J."/>
            <person name="Chen Z."/>
            <person name="Lagutin K."/>
            <person name="Mitchell K."/>
            <person name="Reysenbach A.L."/>
        </authorList>
    </citation>
    <scope>NUCLEOTIDE SEQUENCE [LARGE SCALE GENOMIC DNA]</scope>
    <source>
        <strain evidence="2">NZ3</strain>
    </source>
</reference>
<organism evidence="2 3">
    <name type="scientific">Zestosphaera tikiterensis</name>
    <dbReference type="NCBI Taxonomy" id="1973259"/>
    <lineage>
        <taxon>Archaea</taxon>
        <taxon>Thermoproteota</taxon>
        <taxon>Thermoprotei</taxon>
        <taxon>Desulfurococcales</taxon>
        <taxon>Desulfurococcaceae</taxon>
        <taxon>Zestosphaera</taxon>
    </lineage>
</organism>
<keyword evidence="1" id="KW-0472">Membrane</keyword>
<keyword evidence="1" id="KW-1133">Transmembrane helix</keyword>
<comment type="caution">
    <text evidence="2">The sequence shown here is derived from an EMBL/GenBank/DDBJ whole genome shotgun (WGS) entry which is preliminary data.</text>
</comment>